<dbReference type="PROSITE" id="PS50157">
    <property type="entry name" value="ZINC_FINGER_C2H2_2"/>
    <property type="match status" value="12"/>
</dbReference>
<evidence type="ECO:0000259" key="11">
    <source>
        <dbReference type="PROSITE" id="PS50157"/>
    </source>
</evidence>
<evidence type="ECO:0000313" key="13">
    <source>
        <dbReference type="EnsemblMetazoa" id="PHUM625800-PA"/>
    </source>
</evidence>
<reference evidence="12" key="1">
    <citation type="submission" date="2007-04" db="EMBL/GenBank/DDBJ databases">
        <title>Annotation of Pediculus humanus corporis strain USDA.</title>
        <authorList>
            <person name="Kirkness E."/>
            <person name="Hannick L."/>
            <person name="Hass B."/>
            <person name="Bruggner R."/>
            <person name="Lawson D."/>
            <person name="Bidwell S."/>
            <person name="Joardar V."/>
            <person name="Caler E."/>
            <person name="Walenz B."/>
            <person name="Inman J."/>
            <person name="Schobel S."/>
            <person name="Galinsky K."/>
            <person name="Amedeo P."/>
            <person name="Strausberg R."/>
        </authorList>
    </citation>
    <scope>NUCLEOTIDE SEQUENCE</scope>
    <source>
        <strain evidence="12">USDA</strain>
    </source>
</reference>
<accession>E0VND5</accession>
<dbReference type="GO" id="GO:0008270">
    <property type="term" value="F:zinc ion binding"/>
    <property type="evidence" value="ECO:0007669"/>
    <property type="project" value="UniProtKB-KW"/>
</dbReference>
<dbReference type="GO" id="GO:0003682">
    <property type="term" value="F:chromatin binding"/>
    <property type="evidence" value="ECO:0007669"/>
    <property type="project" value="UniProtKB-ARBA"/>
</dbReference>
<dbReference type="SUPFAM" id="SSF57667">
    <property type="entry name" value="beta-beta-alpha zinc fingers"/>
    <property type="match status" value="6"/>
</dbReference>
<dbReference type="FunFam" id="3.30.160.60:FF:000624">
    <property type="entry name" value="zinc finger protein 697"/>
    <property type="match status" value="1"/>
</dbReference>
<dbReference type="CTD" id="8239235"/>
<dbReference type="FunFam" id="3.30.160.60:FF:000145">
    <property type="entry name" value="Zinc finger protein 574"/>
    <property type="match status" value="1"/>
</dbReference>
<dbReference type="GeneID" id="8239235"/>
<feature type="domain" description="C2H2-type" evidence="11">
    <location>
        <begin position="458"/>
        <end position="485"/>
    </location>
</feature>
<dbReference type="GO" id="GO:0005634">
    <property type="term" value="C:nucleus"/>
    <property type="evidence" value="ECO:0007669"/>
    <property type="project" value="UniProtKB-SubCell"/>
</dbReference>
<reference evidence="12" key="2">
    <citation type="submission" date="2007-04" db="EMBL/GenBank/DDBJ databases">
        <title>The genome of the human body louse.</title>
        <authorList>
            <consortium name="The Human Body Louse Genome Consortium"/>
            <person name="Kirkness E."/>
            <person name="Walenz B."/>
            <person name="Hass B."/>
            <person name="Bruggner R."/>
            <person name="Strausberg R."/>
        </authorList>
    </citation>
    <scope>NUCLEOTIDE SEQUENCE</scope>
    <source>
        <strain evidence="12">USDA</strain>
    </source>
</reference>
<feature type="domain" description="C2H2-type" evidence="11">
    <location>
        <begin position="345"/>
        <end position="372"/>
    </location>
</feature>
<sequence length="833" mass="95079">MSKDVIISQLENKQNCLICNAQLAVSTRNCFNIFKTILFPLEKKACDLIGAVLDIEVTENSLHSDVICKKCFKLVNEFADLESRVSEIKYELTTNFKKTTEFLQSIEEDSTDTCKSGIQIIHKKDGQILHEKSRIKLEDDKLNQIVLSSAKGSAIISKNMIVLPDQSSKDGTDLDEPKVIVVGNGDLNEIDVEEYEIGEVIEDFEVTNADHEEIVAVQIRSENDENEYIVNQQGADGEIKHVEMDGNKFTCLLCPSDGENKPFTCESKDLGFMTLHLKVDHDTRVYICDICGLEFRKRNDLSAHLDDHVAQEEGDFQCEVCNRIFSNLRLYRIHKRLHSSQNKSWSCEVCGKKYSSRNLLEEHNNTHTGVRPYVCSNCGKDFASKYTFKAHKKTHEARERNFSCSACDKTFLSAQNLIQHEKTHSESKDYVCDTCGKGFGSLRNLEVHSVVHSGFKPFICGVCGKAFARKAEIKDHERTHTGERPFQCEFCGAQFSQRSNLQSHKRVTHYDDRRYRCEDCGKGFKRRRLLDYHIKAVHTGERPFKCPTCDATFVYPEHFKKHIRIHTGIKPYKCEVCGKAFNSRDNRNAHRFVHSDKKPYECLVCGMGFMRKPLLYNHMQQAGHINDTIVVNQPRLTIEDDQLIVPDRDVDIEMTIVDDNGLTQEGVLEEKPKLYLTELNEHVIIQGNEKTLFMTDGMKIKTLNDDEDQEQLVDESGNFVDMDGNIIEIEDDSNIAMTAHINEHGQLVNDEGQIINEHGQILTEDGQPLVVDETVSFSECDVIVKGEKSDEESNYSGKKPEVHYVQIRLPDDGNNEQRTWFNIVENNQVENAS</sequence>
<dbReference type="PANTHER" id="PTHR23234:SF10">
    <property type="entry name" value="RIKEN CDNA 6720489N17 GENE-RELATED"/>
    <property type="match status" value="1"/>
</dbReference>
<keyword evidence="2" id="KW-1017">Isopeptide bond</keyword>
<dbReference type="FunFam" id="3.30.160.60:FF:002343">
    <property type="entry name" value="Zinc finger protein 33A"/>
    <property type="match status" value="1"/>
</dbReference>
<dbReference type="GO" id="GO:0006355">
    <property type="term" value="P:regulation of DNA-templated transcription"/>
    <property type="evidence" value="ECO:0007669"/>
    <property type="project" value="UniProtKB-ARBA"/>
</dbReference>
<evidence type="ECO:0000256" key="7">
    <source>
        <dbReference type="ARBA" id="ARBA00022843"/>
    </source>
</evidence>
<keyword evidence="8" id="KW-0238">DNA-binding</keyword>
<dbReference type="RefSeq" id="XP_002427629.1">
    <property type="nucleotide sequence ID" value="XM_002427584.1"/>
</dbReference>
<dbReference type="OMA" id="CEESMES"/>
<dbReference type="Proteomes" id="UP000009046">
    <property type="component" value="Unassembled WGS sequence"/>
</dbReference>
<keyword evidence="6" id="KW-0862">Zinc</keyword>
<feature type="domain" description="C2H2-type" evidence="11">
    <location>
        <begin position="373"/>
        <end position="400"/>
    </location>
</feature>
<keyword evidence="14" id="KW-1185">Reference proteome</keyword>
<dbReference type="AlphaFoldDB" id="E0VND5"/>
<feature type="domain" description="C2H2-type" evidence="11">
    <location>
        <begin position="572"/>
        <end position="599"/>
    </location>
</feature>
<dbReference type="Gene3D" id="3.30.160.60">
    <property type="entry name" value="Classic Zinc Finger"/>
    <property type="match status" value="11"/>
</dbReference>
<feature type="domain" description="C2H2-type" evidence="11">
    <location>
        <begin position="600"/>
        <end position="629"/>
    </location>
</feature>
<dbReference type="VEuPathDB" id="VectorBase:PHUM625800"/>
<evidence type="ECO:0000256" key="4">
    <source>
        <dbReference type="ARBA" id="ARBA00022737"/>
    </source>
</evidence>
<dbReference type="InterPro" id="IPR050758">
    <property type="entry name" value="Znf_C2H2-type"/>
</dbReference>
<dbReference type="HOGENOM" id="CLU_012685_0_0_1"/>
<feature type="domain" description="C2H2-type" evidence="11">
    <location>
        <begin position="430"/>
        <end position="457"/>
    </location>
</feature>
<organism>
    <name type="scientific">Pediculus humanus subsp. corporis</name>
    <name type="common">Body louse</name>
    <dbReference type="NCBI Taxonomy" id="121224"/>
    <lineage>
        <taxon>Eukaryota</taxon>
        <taxon>Metazoa</taxon>
        <taxon>Ecdysozoa</taxon>
        <taxon>Arthropoda</taxon>
        <taxon>Hexapoda</taxon>
        <taxon>Insecta</taxon>
        <taxon>Pterygota</taxon>
        <taxon>Neoptera</taxon>
        <taxon>Paraneoptera</taxon>
        <taxon>Psocodea</taxon>
        <taxon>Troctomorpha</taxon>
        <taxon>Phthiraptera</taxon>
        <taxon>Anoplura</taxon>
        <taxon>Pediculidae</taxon>
        <taxon>Pediculus</taxon>
    </lineage>
</organism>
<feature type="domain" description="C2H2-type" evidence="11">
    <location>
        <begin position="316"/>
        <end position="343"/>
    </location>
</feature>
<reference evidence="13" key="3">
    <citation type="submission" date="2020-05" db="UniProtKB">
        <authorList>
            <consortium name="EnsemblMetazoa"/>
        </authorList>
    </citation>
    <scope>IDENTIFICATION</scope>
    <source>
        <strain evidence="13">USDA</strain>
    </source>
</reference>
<evidence type="ECO:0000256" key="3">
    <source>
        <dbReference type="ARBA" id="ARBA00022723"/>
    </source>
</evidence>
<dbReference type="GO" id="GO:0003677">
    <property type="term" value="F:DNA binding"/>
    <property type="evidence" value="ECO:0007669"/>
    <property type="project" value="UniProtKB-KW"/>
</dbReference>
<evidence type="ECO:0000256" key="6">
    <source>
        <dbReference type="ARBA" id="ARBA00022833"/>
    </source>
</evidence>
<dbReference type="Pfam" id="PF13912">
    <property type="entry name" value="zf-C2H2_6"/>
    <property type="match status" value="2"/>
</dbReference>
<evidence type="ECO:0000256" key="5">
    <source>
        <dbReference type="ARBA" id="ARBA00022771"/>
    </source>
</evidence>
<keyword evidence="5 10" id="KW-0863">Zinc-finger</keyword>
<dbReference type="OrthoDB" id="427030at2759"/>
<evidence type="ECO:0000256" key="10">
    <source>
        <dbReference type="PROSITE-ProRule" id="PRU00042"/>
    </source>
</evidence>
<feature type="domain" description="C2H2-type" evidence="11">
    <location>
        <begin position="515"/>
        <end position="543"/>
    </location>
</feature>
<evidence type="ECO:0000256" key="2">
    <source>
        <dbReference type="ARBA" id="ARBA00022499"/>
    </source>
</evidence>
<dbReference type="EMBL" id="DS235336">
    <property type="protein sequence ID" value="EEB14891.1"/>
    <property type="molecule type" value="Genomic_DNA"/>
</dbReference>
<dbReference type="InterPro" id="IPR036236">
    <property type="entry name" value="Znf_C2H2_sf"/>
</dbReference>
<keyword evidence="7" id="KW-0832">Ubl conjugation</keyword>
<dbReference type="GO" id="GO:0000785">
    <property type="term" value="C:chromatin"/>
    <property type="evidence" value="ECO:0007669"/>
    <property type="project" value="UniProtKB-ARBA"/>
</dbReference>
<comment type="subcellular location">
    <subcellularLocation>
        <location evidence="1">Nucleus</location>
    </subcellularLocation>
</comment>
<proteinExistence type="predicted"/>
<keyword evidence="3" id="KW-0479">Metal-binding</keyword>
<dbReference type="GO" id="GO:0040029">
    <property type="term" value="P:epigenetic regulation of gene expression"/>
    <property type="evidence" value="ECO:0007669"/>
    <property type="project" value="UniProtKB-ARBA"/>
</dbReference>
<dbReference type="FunFam" id="3.30.160.60:FF:000690">
    <property type="entry name" value="Zinc finger protein 354C"/>
    <property type="match status" value="1"/>
</dbReference>
<protein>
    <submittedName>
        <fullName evidence="12">Gonadotropin inducible transcription factor, putative</fullName>
    </submittedName>
</protein>
<dbReference type="EnsemblMetazoa" id="PHUM625800-RA">
    <property type="protein sequence ID" value="PHUM625800-PA"/>
    <property type="gene ID" value="PHUM625800"/>
</dbReference>
<dbReference type="FunFam" id="3.30.160.60:FF:000110">
    <property type="entry name" value="Zinc finger protein-like"/>
    <property type="match status" value="1"/>
</dbReference>
<dbReference type="InParanoid" id="E0VND5"/>
<feature type="domain" description="C2H2-type" evidence="11">
    <location>
        <begin position="486"/>
        <end position="514"/>
    </location>
</feature>
<dbReference type="eggNOG" id="KOG1721">
    <property type="taxonomic scope" value="Eukaryota"/>
</dbReference>
<feature type="domain" description="C2H2-type" evidence="11">
    <location>
        <begin position="402"/>
        <end position="429"/>
    </location>
</feature>
<feature type="domain" description="C2H2-type" evidence="11">
    <location>
        <begin position="286"/>
        <end position="313"/>
    </location>
</feature>
<gene>
    <name evidence="13" type="primary">8239235</name>
    <name evidence="12" type="ORF">Phum_PHUM625800</name>
</gene>
<feature type="domain" description="C2H2-type" evidence="11">
    <location>
        <begin position="544"/>
        <end position="571"/>
    </location>
</feature>
<dbReference type="InterPro" id="IPR013087">
    <property type="entry name" value="Znf_C2H2_type"/>
</dbReference>
<keyword evidence="9" id="KW-0539">Nucleus</keyword>
<dbReference type="Pfam" id="PF00096">
    <property type="entry name" value="zf-C2H2"/>
    <property type="match status" value="9"/>
</dbReference>
<dbReference type="EMBL" id="AAZO01003873">
    <property type="status" value="NOT_ANNOTATED_CDS"/>
    <property type="molecule type" value="Genomic_DNA"/>
</dbReference>
<dbReference type="PANTHER" id="PTHR23234">
    <property type="entry name" value="ZNF44 PROTEIN"/>
    <property type="match status" value="1"/>
</dbReference>
<keyword evidence="4" id="KW-0677">Repeat</keyword>
<dbReference type="SMART" id="SM00355">
    <property type="entry name" value="ZnF_C2H2"/>
    <property type="match status" value="13"/>
</dbReference>
<evidence type="ECO:0000313" key="14">
    <source>
        <dbReference type="Proteomes" id="UP000009046"/>
    </source>
</evidence>
<evidence type="ECO:0000256" key="9">
    <source>
        <dbReference type="ARBA" id="ARBA00023242"/>
    </source>
</evidence>
<evidence type="ECO:0000256" key="1">
    <source>
        <dbReference type="ARBA" id="ARBA00004123"/>
    </source>
</evidence>
<evidence type="ECO:0000313" key="12">
    <source>
        <dbReference type="EMBL" id="EEB14891.1"/>
    </source>
</evidence>
<name>E0VND5_PEDHC</name>
<dbReference type="FunFam" id="3.30.160.60:FF:000176">
    <property type="entry name" value="zinc finger protein 70"/>
    <property type="match status" value="1"/>
</dbReference>
<dbReference type="PROSITE" id="PS00028">
    <property type="entry name" value="ZINC_FINGER_C2H2_1"/>
    <property type="match status" value="12"/>
</dbReference>
<evidence type="ECO:0000256" key="8">
    <source>
        <dbReference type="ARBA" id="ARBA00023125"/>
    </source>
</evidence>
<dbReference type="KEGG" id="phu:Phum_PHUM625800"/>